<keyword evidence="3" id="KW-1185">Reference proteome</keyword>
<sequence>MWTESDSGMEDIASQYFVDLFKRSDVRGVSQMLQEVPSLITDSMNRSLIRKITESKVRKALFAMHPEKTPGPDGMTAMFFQRFWSTIKGDLVALVKDFFRTDRFDPRLNETNLCLIPKKEMAQRMTEFRPISLCNVCYKIISKEMFHGLNTNPRCKSEFLAFKTDMSKAYDRVEWDFLEAVMVKLGFDRKWISWIMWCVSSVSYQVLLNGQPRGYIKPQRGLRQGVPLSRYLFILCTEVLIANIKKAEREHRISGIKIARDCPTISHLLFADDSFFFCKAEPAECSTVMGIIGDYGRASGRSEGGMGSYLGISEDLQGSKTKAFRYVTDRLDDRVNGWSAKYLSKGGKEVMIKLVALALPTHVMSCYKLPTELTARLTSAISKFWWKSNDKARGLHWVAWDRLCEDKCEGSLGFRALEQFNDAMLAKQYWRLIHYLSLMARVLRGRYFRNKHPLQAKKPYSPLFACRSIFSTKGLVEHGSWWAIGLGCNVLVWRDPWIPDIQPRPANGRGRQLHPNLMVNHLINPYTKEWHMPILEEYMDLVDIQIIVSMEIKKSFKPDKLIWHYTKSGKYSVKSGYQLARDLIKEVEYGPTCTSLRAQVWKLQVPPKIQHFFWQIASGTLPVLESLAHRDVRCDLLCKRYGLEVETINHALFECPRLPQIWDLSPGIEAEPGDVLIQAATDKLLWEKARSSFSTSSDPLTLEDQTPAPRCQIDGSWKASDPLEELGWWYCNSEDVTLLLGARSQCRGPSPLHSELQALLWATTSILASGVD</sequence>
<accession>A0ABM0X537</accession>
<evidence type="ECO:0000259" key="2">
    <source>
        <dbReference type="Pfam" id="PF13966"/>
    </source>
</evidence>
<dbReference type="PANTHER" id="PTHR33116:SF86">
    <property type="entry name" value="REVERSE TRANSCRIPTASE DOMAIN-CONTAINING PROTEIN"/>
    <property type="match status" value="1"/>
</dbReference>
<name>A0ABM0X537_CAMSA</name>
<dbReference type="SUPFAM" id="SSF56672">
    <property type="entry name" value="DNA/RNA polymerases"/>
    <property type="match status" value="1"/>
</dbReference>
<feature type="domain" description="Reverse transcriptase" evidence="1">
    <location>
        <begin position="116"/>
        <end position="299"/>
    </location>
</feature>
<evidence type="ECO:0000313" key="4">
    <source>
        <dbReference type="RefSeq" id="XP_010480831.1"/>
    </source>
</evidence>
<dbReference type="Proteomes" id="UP000694864">
    <property type="component" value="Chromosome 17"/>
</dbReference>
<reference evidence="3" key="1">
    <citation type="journal article" date="2014" name="Nat. Commun.">
        <title>The emerging biofuel crop Camelina sativa retains a highly undifferentiated hexaploid genome structure.</title>
        <authorList>
            <person name="Kagale S."/>
            <person name="Koh C."/>
            <person name="Nixon J."/>
            <person name="Bollina V."/>
            <person name="Clarke W.E."/>
            <person name="Tuteja R."/>
            <person name="Spillane C."/>
            <person name="Robinson S.J."/>
            <person name="Links M.G."/>
            <person name="Clarke C."/>
            <person name="Higgins E.E."/>
            <person name="Huebert T."/>
            <person name="Sharpe A.G."/>
            <person name="Parkin I.A."/>
        </authorList>
    </citation>
    <scope>NUCLEOTIDE SEQUENCE [LARGE SCALE GENOMIC DNA]</scope>
    <source>
        <strain evidence="3">cv. DH55</strain>
    </source>
</reference>
<feature type="domain" description="Reverse transcriptase zinc-binding" evidence="2">
    <location>
        <begin position="571"/>
        <end position="662"/>
    </location>
</feature>
<dbReference type="Pfam" id="PF00078">
    <property type="entry name" value="RVT_1"/>
    <property type="match status" value="1"/>
</dbReference>
<dbReference type="InterPro" id="IPR026960">
    <property type="entry name" value="RVT-Znf"/>
</dbReference>
<gene>
    <name evidence="4" type="primary">LOC104759619</name>
</gene>
<protein>
    <submittedName>
        <fullName evidence="4">Uncharacterized protein LOC104759619</fullName>
    </submittedName>
</protein>
<proteinExistence type="predicted"/>
<dbReference type="GeneID" id="104759619"/>
<dbReference type="InterPro" id="IPR043502">
    <property type="entry name" value="DNA/RNA_pol_sf"/>
</dbReference>
<dbReference type="PANTHER" id="PTHR33116">
    <property type="entry name" value="REVERSE TRANSCRIPTASE ZINC-BINDING DOMAIN-CONTAINING PROTEIN-RELATED-RELATED"/>
    <property type="match status" value="1"/>
</dbReference>
<dbReference type="RefSeq" id="XP_010480831.1">
    <property type="nucleotide sequence ID" value="XM_010482529.1"/>
</dbReference>
<dbReference type="InterPro" id="IPR000477">
    <property type="entry name" value="RT_dom"/>
</dbReference>
<reference evidence="4" key="2">
    <citation type="submission" date="2025-08" db="UniProtKB">
        <authorList>
            <consortium name="RefSeq"/>
        </authorList>
    </citation>
    <scope>IDENTIFICATION</scope>
    <source>
        <tissue evidence="4">Leaf</tissue>
    </source>
</reference>
<evidence type="ECO:0000259" key="1">
    <source>
        <dbReference type="Pfam" id="PF00078"/>
    </source>
</evidence>
<dbReference type="Pfam" id="PF13966">
    <property type="entry name" value="zf-RVT"/>
    <property type="match status" value="1"/>
</dbReference>
<evidence type="ECO:0000313" key="3">
    <source>
        <dbReference type="Proteomes" id="UP000694864"/>
    </source>
</evidence>
<organism evidence="3 4">
    <name type="scientific">Camelina sativa</name>
    <name type="common">False flax</name>
    <name type="synonym">Myagrum sativum</name>
    <dbReference type="NCBI Taxonomy" id="90675"/>
    <lineage>
        <taxon>Eukaryota</taxon>
        <taxon>Viridiplantae</taxon>
        <taxon>Streptophyta</taxon>
        <taxon>Embryophyta</taxon>
        <taxon>Tracheophyta</taxon>
        <taxon>Spermatophyta</taxon>
        <taxon>Magnoliopsida</taxon>
        <taxon>eudicotyledons</taxon>
        <taxon>Gunneridae</taxon>
        <taxon>Pentapetalae</taxon>
        <taxon>rosids</taxon>
        <taxon>malvids</taxon>
        <taxon>Brassicales</taxon>
        <taxon>Brassicaceae</taxon>
        <taxon>Camelineae</taxon>
        <taxon>Camelina</taxon>
    </lineage>
</organism>